<accession>A0A2S4KZK9</accession>
<gene>
    <name evidence="3" type="ORF">TPAR_04175</name>
</gene>
<dbReference type="InterPro" id="IPR012340">
    <property type="entry name" value="NA-bd_OB-fold"/>
</dbReference>
<dbReference type="GO" id="GO:0003723">
    <property type="term" value="F:RNA binding"/>
    <property type="evidence" value="ECO:0007669"/>
    <property type="project" value="InterPro"/>
</dbReference>
<feature type="region of interest" description="Disordered" evidence="1">
    <location>
        <begin position="1036"/>
        <end position="1077"/>
    </location>
</feature>
<dbReference type="AlphaFoldDB" id="A0A2S4KZK9"/>
<dbReference type="InterPro" id="IPR056624">
    <property type="entry name" value="WH_CYT4"/>
</dbReference>
<dbReference type="Pfam" id="PF23216">
    <property type="entry name" value="WHD_CYT4"/>
    <property type="match status" value="1"/>
</dbReference>
<dbReference type="PANTHER" id="PTHR23355:SF65">
    <property type="entry name" value="EXORIBONUCLEASE CYT-4, PUTATIVE (AFU_ORTHOLOGUE AFUA_7G01550)-RELATED"/>
    <property type="match status" value="1"/>
</dbReference>
<dbReference type="Pfam" id="PF00773">
    <property type="entry name" value="RNB"/>
    <property type="match status" value="1"/>
</dbReference>
<dbReference type="GO" id="GO:0006402">
    <property type="term" value="P:mRNA catabolic process"/>
    <property type="evidence" value="ECO:0007669"/>
    <property type="project" value="TreeGrafter"/>
</dbReference>
<reference evidence="3 4" key="1">
    <citation type="submission" date="2018-01" db="EMBL/GenBank/DDBJ databases">
        <title>Harnessing the power of phylogenomics to disentangle the directionality and signatures of interkingdom host jumping in the parasitic fungal genus Tolypocladium.</title>
        <authorList>
            <person name="Quandt C.A."/>
            <person name="Patterson W."/>
            <person name="Spatafora J.W."/>
        </authorList>
    </citation>
    <scope>NUCLEOTIDE SEQUENCE [LARGE SCALE GENOMIC DNA]</scope>
    <source>
        <strain evidence="3 4">NRBC 100945</strain>
    </source>
</reference>
<evidence type="ECO:0000313" key="3">
    <source>
        <dbReference type="EMBL" id="POR35631.1"/>
    </source>
</evidence>
<feature type="non-terminal residue" evidence="3">
    <location>
        <position position="1"/>
    </location>
</feature>
<feature type="compositionally biased region" description="Low complexity" evidence="1">
    <location>
        <begin position="1061"/>
        <end position="1071"/>
    </location>
</feature>
<dbReference type="EMBL" id="PKSG01000428">
    <property type="protein sequence ID" value="POR35631.1"/>
    <property type="molecule type" value="Genomic_DNA"/>
</dbReference>
<dbReference type="SMART" id="SM00955">
    <property type="entry name" value="RNB"/>
    <property type="match status" value="1"/>
</dbReference>
<proteinExistence type="predicted"/>
<dbReference type="SUPFAM" id="SSF50249">
    <property type="entry name" value="Nucleic acid-binding proteins"/>
    <property type="match status" value="1"/>
</dbReference>
<protein>
    <submittedName>
        <fullName evidence="3">Mitochondrial protein cyt-4</fullName>
    </submittedName>
</protein>
<dbReference type="STRING" id="94208.A0A2S4KZK9"/>
<dbReference type="InterPro" id="IPR057912">
    <property type="entry name" value="OB_CYT4_C"/>
</dbReference>
<name>A0A2S4KZK9_9HYPO</name>
<dbReference type="Proteomes" id="UP000237481">
    <property type="component" value="Unassembled WGS sequence"/>
</dbReference>
<dbReference type="OrthoDB" id="2285229at2759"/>
<keyword evidence="4" id="KW-1185">Reference proteome</keyword>
<feature type="region of interest" description="Disordered" evidence="1">
    <location>
        <begin position="123"/>
        <end position="163"/>
    </location>
</feature>
<feature type="compositionally biased region" description="Polar residues" evidence="1">
    <location>
        <begin position="54"/>
        <end position="66"/>
    </location>
</feature>
<dbReference type="Pfam" id="PF23214">
    <property type="entry name" value="SH3_CYT4"/>
    <property type="match status" value="1"/>
</dbReference>
<dbReference type="InterPro" id="IPR050180">
    <property type="entry name" value="RNR_Ribonuclease"/>
</dbReference>
<dbReference type="GO" id="GO:0000932">
    <property type="term" value="C:P-body"/>
    <property type="evidence" value="ECO:0007669"/>
    <property type="project" value="TreeGrafter"/>
</dbReference>
<sequence length="1077" mass="119476">HQRRHVTPRGEGSDEIGTRRREPEFRLCAPRMTWTNACNAAILDPSKWATTRNSPPAATLYGQSNIPKAPLNRHSLPGTGKPKKSLPIRERLRQWTIANDEQHSRAMPPDVFIHGSIANSLSRTQATGSSDLDHLRSTDGGTTNASGAEPASEDAEAVGVRVDSRSPGDLVELRVPVFGIYLGFFGDRNHFYAINGKWIASMGFSPLFTVSNFASPSELEPVLAKIPQIATPEEFDDLRRNEKGPSREDGVGLIQKMTEFRTKSESVYQANLPKLDGARTLLSNARDIKYLSLFEIADILLPSTQKSDNGFPPHALYAVHAALYRNEAGFSPLSPSSDCHRRDHLFEVFPHHHANVISRVAAMVREYTDASSKRLKPLRMNELDDITLGKFILQAREAVSKSRLKREWTPHGILTTSPGVEIQTTEWSQPSKDAIAFLEWWASYDLFDAGSRFHSYGALILRALKLYDDTLLDQSTAWSFLQEIGIIAPWEIPSRYRVRFPDVTIVRGGGLNREAPKHLEKSQRPDIAAGFRKQGAGATVFCIDAPSTMIIDDGVSLESTDKPDEFWIHIHAADPASAIKPDSDLCKFMELIPENIYLPGHFQAMLPSELVDEDSKDYKSQSIVKQFSLRTGGPTLTFSARVNEAGDVLDYKVEPSTLANVAYLDPDDVSKFCKEPPPPPFAGYSFSVGTAPEHGLLPPGRPMMATKDLDESSRKDLLTLHRLAEAIKQRRLSKGAWPYFFPRPSVTVSFNEVPRENEASGKTIILPADPYIKVGQEPSTGCSVVSNSMLLAGEIAARWCSSRDIPIPYRRDIKSAQNFDAAFAYATKEVYPLIQQGIEPTMGQRQELSKLTGGIEISSQPGPYFLLGLDMYAKATSPLRRFSDLLVHWQIHAALAYERETQRRIDPAVDKLDDILPFTAAGLSNTLPLLQMREKMARAVSRGTLDWILIALVRAWRFEGTAPRSLRFTVGSRWRQGLLGRLDLFDLSAVLDIAGLDGCRLIKDVQVGDQFEVELADVNVHSRQILVKATRYLGGNRQAAQHPRQHNPTAHLTSHDGGAPGAARAQRDAAPMEPILA</sequence>
<feature type="non-terminal residue" evidence="3">
    <location>
        <position position="1077"/>
    </location>
</feature>
<dbReference type="InterPro" id="IPR056625">
    <property type="entry name" value="SH3_CYT4"/>
</dbReference>
<feature type="region of interest" description="Disordered" evidence="1">
    <location>
        <begin position="54"/>
        <end position="84"/>
    </location>
</feature>
<dbReference type="PANTHER" id="PTHR23355">
    <property type="entry name" value="RIBONUCLEASE"/>
    <property type="match status" value="1"/>
</dbReference>
<evidence type="ECO:0000256" key="1">
    <source>
        <dbReference type="SAM" id="MobiDB-lite"/>
    </source>
</evidence>
<dbReference type="InterPro" id="IPR001900">
    <property type="entry name" value="RNase_II/R"/>
</dbReference>
<evidence type="ECO:0000313" key="4">
    <source>
        <dbReference type="Proteomes" id="UP000237481"/>
    </source>
</evidence>
<comment type="caution">
    <text evidence="3">The sequence shown here is derived from an EMBL/GenBank/DDBJ whole genome shotgun (WGS) entry which is preliminary data.</text>
</comment>
<dbReference type="GO" id="GO:0000175">
    <property type="term" value="F:3'-5'-RNA exonuclease activity"/>
    <property type="evidence" value="ECO:0007669"/>
    <property type="project" value="TreeGrafter"/>
</dbReference>
<evidence type="ECO:0000259" key="2">
    <source>
        <dbReference type="SMART" id="SM00955"/>
    </source>
</evidence>
<organism evidence="3 4">
    <name type="scientific">Tolypocladium paradoxum</name>
    <dbReference type="NCBI Taxonomy" id="94208"/>
    <lineage>
        <taxon>Eukaryota</taxon>
        <taxon>Fungi</taxon>
        <taxon>Dikarya</taxon>
        <taxon>Ascomycota</taxon>
        <taxon>Pezizomycotina</taxon>
        <taxon>Sordariomycetes</taxon>
        <taxon>Hypocreomycetidae</taxon>
        <taxon>Hypocreales</taxon>
        <taxon>Ophiocordycipitaceae</taxon>
        <taxon>Tolypocladium</taxon>
    </lineage>
</organism>
<dbReference type="Pfam" id="PF25522">
    <property type="entry name" value="OB_cyt-4"/>
    <property type="match status" value="1"/>
</dbReference>
<feature type="domain" description="RNB" evidence="2">
    <location>
        <begin position="532"/>
        <end position="897"/>
    </location>
</feature>